<accession>A0AAF0DH06</accession>
<sequence>MAQSPEELFATSWTLHRLSPLYHSKESKGTILDNPDALSIFADRLRDMLTGDMLHGIQLSLDNTSLLDEVLVKAGALKSCTWRTMPTWNYWNEEHSLLADPEQESLTVTAEQSAGILVTLEYETIRYKAALLGGPDGYHDARDDEVTYLPLLVTRMPNALRQAFISFLGTNFDARCSILRLPSAFLGSCLETYLATLHQSVRGDNNVREVIERVMKEVQVTVSFVSPVTPTLKSMDISLPRQSLSAFYVRGLENEGLSPNPANRTRKGKLGSSSAAVFDNESPTPFLSALSDYFKAHLAMSLDVGISHTPNNNPRNPEKQYMRLTKIACGAFVIGFEGRMKLLANPGRTIFLDESQLDELGGDDGLEDAEDREKRFIWRANEELLRKLVARAMGNWGHAEGPNISTIFVGIGLISPLAGVLLALKRTSCTISPRSFFGHCERVHILLIFAAAAESTASVSRFAPRFPAKGVLNFNYYANRFRTRLLFETNSALLFKGFNTYDVLDEVGRTETNECQHKELKIAENRVARLATVGVTGLE</sequence>
<proteinExistence type="predicted"/>
<evidence type="ECO:0000313" key="1">
    <source>
        <dbReference type="EMBL" id="WEW58395.1"/>
    </source>
</evidence>
<dbReference type="Pfam" id="PF13092">
    <property type="entry name" value="CENP-L"/>
    <property type="match status" value="1"/>
</dbReference>
<evidence type="ECO:0000313" key="2">
    <source>
        <dbReference type="Proteomes" id="UP001219355"/>
    </source>
</evidence>
<reference evidence="1" key="1">
    <citation type="submission" date="2023-03" db="EMBL/GenBank/DDBJ databases">
        <title>Emydomyces testavorans Genome Sequence.</title>
        <authorList>
            <person name="Hoyer L."/>
        </authorList>
    </citation>
    <scope>NUCLEOTIDE SEQUENCE</scope>
    <source>
        <strain evidence="1">16-2883</strain>
    </source>
</reference>
<gene>
    <name evidence="1" type="ORF">PRK78_003863</name>
</gene>
<dbReference type="Proteomes" id="UP001219355">
    <property type="component" value="Chromosome 2"/>
</dbReference>
<dbReference type="InterPro" id="IPR025204">
    <property type="entry name" value="CENP-L"/>
</dbReference>
<name>A0AAF0DH06_9EURO</name>
<organism evidence="1 2">
    <name type="scientific">Emydomyces testavorans</name>
    <dbReference type="NCBI Taxonomy" id="2070801"/>
    <lineage>
        <taxon>Eukaryota</taxon>
        <taxon>Fungi</taxon>
        <taxon>Dikarya</taxon>
        <taxon>Ascomycota</taxon>
        <taxon>Pezizomycotina</taxon>
        <taxon>Eurotiomycetes</taxon>
        <taxon>Eurotiomycetidae</taxon>
        <taxon>Onygenales</taxon>
        <taxon>Nannizziopsiaceae</taxon>
        <taxon>Emydomyces</taxon>
    </lineage>
</organism>
<keyword evidence="2" id="KW-1185">Reference proteome</keyword>
<protein>
    <submittedName>
        <fullName evidence="1">Uncharacterized protein</fullName>
    </submittedName>
</protein>
<dbReference type="AlphaFoldDB" id="A0AAF0DH06"/>
<dbReference type="EMBL" id="CP120628">
    <property type="protein sequence ID" value="WEW58395.1"/>
    <property type="molecule type" value="Genomic_DNA"/>
</dbReference>